<dbReference type="Proteomes" id="UP001171687">
    <property type="component" value="Unassembled WGS sequence"/>
</dbReference>
<evidence type="ECO:0000313" key="1">
    <source>
        <dbReference type="EMBL" id="MDN4532182.1"/>
    </source>
</evidence>
<protein>
    <recommendedName>
        <fullName evidence="4">PhiSLT protein</fullName>
    </recommendedName>
</protein>
<proteinExistence type="predicted"/>
<comment type="caution">
    <text evidence="2">The sequence shown here is derived from an EMBL/GenBank/DDBJ whole genome shotgun (WGS) entry which is preliminary data.</text>
</comment>
<dbReference type="RefSeq" id="WP_059107700.1">
    <property type="nucleotide sequence ID" value="NZ_AP024589.1"/>
</dbReference>
<accession>A0AAP8PN14</accession>
<dbReference type="AlphaFoldDB" id="A0AAP8PN14"/>
<evidence type="ECO:0000313" key="3">
    <source>
        <dbReference type="Proteomes" id="UP000242470"/>
    </source>
</evidence>
<sequence length="131" mass="15208">MSIKIEGTHELIKKLEKKYGTSQVDKVTNTSLEKGAEYYEGQIKKNFETFKDTGASIKEVTHTEPHFITGNVKQVLIHWKGSMNRYAIIHLNEWGTVKNPNPRGKGMLLKTERESRKPYLNIVREELRKHL</sequence>
<dbReference type="Proteomes" id="UP000242470">
    <property type="component" value="Unassembled WGS sequence"/>
</dbReference>
<evidence type="ECO:0008006" key="4">
    <source>
        <dbReference type="Google" id="ProtNLM"/>
    </source>
</evidence>
<gene>
    <name evidence="2" type="ORF">CD158_08375</name>
    <name evidence="1" type="ORF">QYH67_01095</name>
</gene>
<dbReference type="EMBL" id="PPQW01000059">
    <property type="protein sequence ID" value="PNZ66487.1"/>
    <property type="molecule type" value="Genomic_DNA"/>
</dbReference>
<name>A0AAP8PN14_9STAP</name>
<evidence type="ECO:0000313" key="2">
    <source>
        <dbReference type="EMBL" id="PNZ66487.1"/>
    </source>
</evidence>
<reference evidence="2 3" key="1">
    <citation type="submission" date="2017-08" db="EMBL/GenBank/DDBJ databases">
        <title>Draft genome sequences of 64 type strains of genus Staph aureus.</title>
        <authorList>
            <person name="Cole K."/>
            <person name="Golubchik T."/>
            <person name="Russell J."/>
            <person name="Foster D."/>
            <person name="Llewelyn M."/>
            <person name="Wilson D."/>
            <person name="Crook D."/>
            <person name="Paul J."/>
        </authorList>
    </citation>
    <scope>NUCLEOTIDE SEQUENCE [LARGE SCALE GENOMIC DNA]</scope>
    <source>
        <strain evidence="2 3">NCTC 12101</strain>
    </source>
</reference>
<organism evidence="2 3">
    <name type="scientific">Staphylococcus auricularis</name>
    <dbReference type="NCBI Taxonomy" id="29379"/>
    <lineage>
        <taxon>Bacteria</taxon>
        <taxon>Bacillati</taxon>
        <taxon>Bacillota</taxon>
        <taxon>Bacilli</taxon>
        <taxon>Bacillales</taxon>
        <taxon>Staphylococcaceae</taxon>
        <taxon>Staphylococcus</taxon>
    </lineage>
</organism>
<reference evidence="1" key="2">
    <citation type="submission" date="2023-07" db="EMBL/GenBank/DDBJ databases">
        <title>Evaluation of the beneficial properties of pineapple isolates.</title>
        <authorList>
            <person name="Adefiranye O."/>
        </authorList>
    </citation>
    <scope>NUCLEOTIDE SEQUENCE</scope>
    <source>
        <strain evidence="1">PAPLE_T1</strain>
    </source>
</reference>
<dbReference type="GeneID" id="64981870"/>
<dbReference type="EMBL" id="JAUHQC010000004">
    <property type="protein sequence ID" value="MDN4532182.1"/>
    <property type="molecule type" value="Genomic_DNA"/>
</dbReference>